<dbReference type="Proteomes" id="UP000235659">
    <property type="component" value="Unassembled WGS sequence"/>
</dbReference>
<protein>
    <submittedName>
        <fullName evidence="1">Uncharacterized protein</fullName>
    </submittedName>
</protein>
<keyword evidence="3" id="KW-1185">Reference proteome</keyword>
<dbReference type="RefSeq" id="WP_102634772.1">
    <property type="nucleotide sequence ID" value="NZ_CADIJZ010000069.1"/>
</dbReference>
<evidence type="ECO:0000313" key="2">
    <source>
        <dbReference type="EMBL" id="PMS27307.1"/>
    </source>
</evidence>
<evidence type="ECO:0000313" key="3">
    <source>
        <dbReference type="Proteomes" id="UP000235659"/>
    </source>
</evidence>
<evidence type="ECO:0000313" key="4">
    <source>
        <dbReference type="Proteomes" id="UP000494205"/>
    </source>
</evidence>
<reference evidence="1 4" key="2">
    <citation type="submission" date="2020-04" db="EMBL/GenBank/DDBJ databases">
        <authorList>
            <person name="De Canck E."/>
        </authorList>
    </citation>
    <scope>NUCLEOTIDE SEQUENCE [LARGE SCALE GENOMIC DNA]</scope>
    <source>
        <strain evidence="1 4">LMG 27174</strain>
    </source>
</reference>
<gene>
    <name evidence="2" type="ORF">C0Z16_25105</name>
    <name evidence="1" type="ORF">LMG27174_07149</name>
</gene>
<accession>A0A2N7WD38</accession>
<sequence length="126" mass="14260">MSTVYAKEGILHSPERTAIAAKMIIVRRRRRKQVTALEARRAFSAVESDDDDLEAQIGTILSYPRVFGRQYWTVIRGVSIGPVLWRDALEAFVRQTREKNGALRNEPLPVYAENSLAAFLRDAAKT</sequence>
<name>A0A2N7WD38_9BURK</name>
<evidence type="ECO:0000313" key="1">
    <source>
        <dbReference type="EMBL" id="CAB3744284.1"/>
    </source>
</evidence>
<dbReference type="EMBL" id="PNXY01000021">
    <property type="protein sequence ID" value="PMS27307.1"/>
    <property type="molecule type" value="Genomic_DNA"/>
</dbReference>
<dbReference type="Proteomes" id="UP000494205">
    <property type="component" value="Unassembled WGS sequence"/>
</dbReference>
<reference evidence="2 3" key="1">
    <citation type="submission" date="2018-01" db="EMBL/GenBank/DDBJ databases">
        <title>Whole genome analyses suggest that Burkholderia sensu lato contains two further novel genera in the rhizoxinica-symbiotica group Mycetohabitans gen. nov., and Trinickia gen. nov.: implications for the evolution of diazotrophy and nodulation in the Burkholderiaceae.</title>
        <authorList>
            <person name="Estrada-de los Santos P."/>
            <person name="Palmer M."/>
            <person name="Chavez-Ramirez B."/>
            <person name="Beukes C."/>
            <person name="Steenkamp E.T."/>
            <person name="Hirsch A.M."/>
            <person name="Manyaka P."/>
            <person name="Maluk M."/>
            <person name="Lafos M."/>
            <person name="Crook M."/>
            <person name="Gross E."/>
            <person name="Simon M.F."/>
            <person name="Bueno dos Reis Junior F."/>
            <person name="Poole P.S."/>
            <person name="Venter S.N."/>
            <person name="James E.K."/>
        </authorList>
    </citation>
    <scope>NUCLEOTIDE SEQUENCE [LARGE SCALE GENOMIC DNA]</scope>
    <source>
        <strain evidence="2 3">WSM 3937</strain>
    </source>
</reference>
<organism evidence="1 4">
    <name type="scientific">Paraburkholderia rhynchosiae</name>
    <dbReference type="NCBI Taxonomy" id="487049"/>
    <lineage>
        <taxon>Bacteria</taxon>
        <taxon>Pseudomonadati</taxon>
        <taxon>Pseudomonadota</taxon>
        <taxon>Betaproteobacteria</taxon>
        <taxon>Burkholderiales</taxon>
        <taxon>Burkholderiaceae</taxon>
        <taxon>Paraburkholderia</taxon>
    </lineage>
</organism>
<proteinExistence type="predicted"/>
<dbReference type="EMBL" id="CADIJZ010000069">
    <property type="protein sequence ID" value="CAB3744284.1"/>
    <property type="molecule type" value="Genomic_DNA"/>
</dbReference>
<dbReference type="AlphaFoldDB" id="A0A2N7WD38"/>